<feature type="compositionally biased region" description="Basic and acidic residues" evidence="1">
    <location>
        <begin position="26"/>
        <end position="36"/>
    </location>
</feature>
<name>A0ABV7UMZ2_9HYPH</name>
<proteinExistence type="predicted"/>
<evidence type="ECO:0000256" key="1">
    <source>
        <dbReference type="SAM" id="MobiDB-lite"/>
    </source>
</evidence>
<feature type="region of interest" description="Disordered" evidence="1">
    <location>
        <begin position="12"/>
        <end position="57"/>
    </location>
</feature>
<comment type="caution">
    <text evidence="3">The sequence shown here is derived from an EMBL/GenBank/DDBJ whole genome shotgun (WGS) entry which is preliminary data.</text>
</comment>
<evidence type="ECO:0000313" key="4">
    <source>
        <dbReference type="Proteomes" id="UP001595704"/>
    </source>
</evidence>
<dbReference type="Pfam" id="PF12773">
    <property type="entry name" value="DZR"/>
    <property type="match status" value="1"/>
</dbReference>
<feature type="domain" description="DZANK-type" evidence="2">
    <location>
        <begin position="63"/>
        <end position="109"/>
    </location>
</feature>
<evidence type="ECO:0000259" key="2">
    <source>
        <dbReference type="Pfam" id="PF12773"/>
    </source>
</evidence>
<evidence type="ECO:0000313" key="3">
    <source>
        <dbReference type="EMBL" id="MFC3639851.1"/>
    </source>
</evidence>
<protein>
    <submittedName>
        <fullName evidence="3">Zinc-ribbon domain-containing protein</fullName>
    </submittedName>
</protein>
<dbReference type="InterPro" id="IPR025874">
    <property type="entry name" value="DZR"/>
</dbReference>
<dbReference type="EMBL" id="JBHRYC010000105">
    <property type="protein sequence ID" value="MFC3639851.1"/>
    <property type="molecule type" value="Genomic_DNA"/>
</dbReference>
<organism evidence="3 4">
    <name type="scientific">Camelimonas fluminis</name>
    <dbReference type="NCBI Taxonomy" id="1576911"/>
    <lineage>
        <taxon>Bacteria</taxon>
        <taxon>Pseudomonadati</taxon>
        <taxon>Pseudomonadota</taxon>
        <taxon>Alphaproteobacteria</taxon>
        <taxon>Hyphomicrobiales</taxon>
        <taxon>Chelatococcaceae</taxon>
        <taxon>Camelimonas</taxon>
    </lineage>
</organism>
<reference evidence="4" key="1">
    <citation type="journal article" date="2019" name="Int. J. Syst. Evol. Microbiol.">
        <title>The Global Catalogue of Microorganisms (GCM) 10K type strain sequencing project: providing services to taxonomists for standard genome sequencing and annotation.</title>
        <authorList>
            <consortium name="The Broad Institute Genomics Platform"/>
            <consortium name="The Broad Institute Genome Sequencing Center for Infectious Disease"/>
            <person name="Wu L."/>
            <person name="Ma J."/>
        </authorList>
    </citation>
    <scope>NUCLEOTIDE SEQUENCE [LARGE SCALE GENOMIC DNA]</scope>
    <source>
        <strain evidence="4">KCTC 42282</strain>
    </source>
</reference>
<dbReference type="Proteomes" id="UP001595704">
    <property type="component" value="Unassembled WGS sequence"/>
</dbReference>
<dbReference type="RefSeq" id="WP_082364135.1">
    <property type="nucleotide sequence ID" value="NZ_JBHRYC010000105.1"/>
</dbReference>
<accession>A0ABV7UMZ2</accession>
<keyword evidence="4" id="KW-1185">Reference proteome</keyword>
<sequence length="120" mass="12589">MGSHFLDRLFGRRYGGGHGGGHHGGGHGDRYGRGPDRGAPWGNQQNPDWDQSPPPAQQRVLVCPSCRSDNAPDSRFCANCGQRFGSSEAACSKCNASIPANSKFCRSCGTAVAGANPEGK</sequence>
<gene>
    <name evidence="3" type="ORF">ACFONL_21140</name>
</gene>